<reference evidence="1 2" key="1">
    <citation type="submission" date="2019-07" db="EMBL/GenBank/DDBJ databases">
        <title>Active sludge and wastewater microbial communities from Klosterneuburg, Austria.</title>
        <authorList>
            <person name="Wagner M."/>
        </authorList>
    </citation>
    <scope>NUCLEOTIDE SEQUENCE [LARGE SCALE GENOMIC DNA]</scope>
    <source>
        <strain evidence="1 2">Nm2</strain>
    </source>
</reference>
<dbReference type="AlphaFoldDB" id="A0A5D3Y4C8"/>
<evidence type="ECO:0000313" key="2">
    <source>
        <dbReference type="Proteomes" id="UP000324176"/>
    </source>
</evidence>
<dbReference type="EMBL" id="VNHT01000166">
    <property type="protein sequence ID" value="TYP68332.1"/>
    <property type="molecule type" value="Genomic_DNA"/>
</dbReference>
<protein>
    <submittedName>
        <fullName evidence="1">Uncharacterized protein</fullName>
    </submittedName>
</protein>
<dbReference type="Proteomes" id="UP000324176">
    <property type="component" value="Unassembled WGS sequence"/>
</dbReference>
<comment type="caution">
    <text evidence="1">The sequence shown here is derived from an EMBL/GenBank/DDBJ whole genome shotgun (WGS) entry which is preliminary data.</text>
</comment>
<name>A0A5D3Y4C8_9PROT</name>
<sequence length="81" mass="8931">MNKTLTLKIQNRVTSIILEERKALNGRNHPAFGQATIGRFGPRVAMLSGFTAVPYPAVVLDKEDAQAARPESRVNEARCHT</sequence>
<accession>A0A5D3Y4C8</accession>
<gene>
    <name evidence="1" type="ORF">BCL69_11662</name>
</gene>
<evidence type="ECO:0000313" key="1">
    <source>
        <dbReference type="EMBL" id="TYP68332.1"/>
    </source>
</evidence>
<organism evidence="1 2">
    <name type="scientific">Nitrosomonas communis</name>
    <dbReference type="NCBI Taxonomy" id="44574"/>
    <lineage>
        <taxon>Bacteria</taxon>
        <taxon>Pseudomonadati</taxon>
        <taxon>Pseudomonadota</taxon>
        <taxon>Betaproteobacteria</taxon>
        <taxon>Nitrosomonadales</taxon>
        <taxon>Nitrosomonadaceae</taxon>
        <taxon>Nitrosomonas</taxon>
    </lineage>
</organism>
<proteinExistence type="predicted"/>